<dbReference type="Proteomes" id="UP000188320">
    <property type="component" value="Unassembled WGS sequence"/>
</dbReference>
<feature type="coiled-coil region" evidence="1">
    <location>
        <begin position="486"/>
        <end position="621"/>
    </location>
</feature>
<gene>
    <name evidence="3" type="ORF">AX774_g6044</name>
</gene>
<evidence type="ECO:0000313" key="4">
    <source>
        <dbReference type="Proteomes" id="UP000188320"/>
    </source>
</evidence>
<evidence type="ECO:0000256" key="1">
    <source>
        <dbReference type="SAM" id="Coils"/>
    </source>
</evidence>
<proteinExistence type="predicted"/>
<feature type="region of interest" description="Disordered" evidence="2">
    <location>
        <begin position="295"/>
        <end position="373"/>
    </location>
</feature>
<feature type="compositionally biased region" description="Polar residues" evidence="2">
    <location>
        <begin position="1036"/>
        <end position="1054"/>
    </location>
</feature>
<protein>
    <submittedName>
        <fullName evidence="3">Uncharacterized protein</fullName>
    </submittedName>
</protein>
<evidence type="ECO:0000313" key="3">
    <source>
        <dbReference type="EMBL" id="OMH80524.1"/>
    </source>
</evidence>
<feature type="compositionally biased region" description="Polar residues" evidence="2">
    <location>
        <begin position="327"/>
        <end position="341"/>
    </location>
</feature>
<dbReference type="AlphaFoldDB" id="A0A1R1PHS4"/>
<dbReference type="OrthoDB" id="10255522at2759"/>
<dbReference type="SUPFAM" id="SSF57997">
    <property type="entry name" value="Tropomyosin"/>
    <property type="match status" value="1"/>
</dbReference>
<evidence type="ECO:0000256" key="2">
    <source>
        <dbReference type="SAM" id="MobiDB-lite"/>
    </source>
</evidence>
<feature type="coiled-coil region" evidence="1">
    <location>
        <begin position="657"/>
        <end position="698"/>
    </location>
</feature>
<name>A0A1R1PHS4_ZANCU</name>
<keyword evidence="4" id="KW-1185">Reference proteome</keyword>
<feature type="region of interest" description="Disordered" evidence="2">
    <location>
        <begin position="249"/>
        <end position="271"/>
    </location>
</feature>
<dbReference type="Gene3D" id="1.10.287.1490">
    <property type="match status" value="1"/>
</dbReference>
<feature type="compositionally biased region" description="Basic and acidic residues" evidence="2">
    <location>
        <begin position="51"/>
        <end position="60"/>
    </location>
</feature>
<accession>A0A1R1PHS4</accession>
<sequence>MNYFTNITASASIESSVKAGNDLTLLTQLSSPYFSSLSSPENTIPLLIEKDERMKQEKGGGRTKPNPYYSFMKSEEQEHRSDKEKRKGIKGTFKVENDSSNINRVQGYNGEVLQKEKSFATFKSIARMNNPYFSTPSHLAGKSEHKNTAFQKKSAIVNCKEANTYNESERKELRTKKVQFEDNTVHNFSITATENETVATEKDVFPTKNEVIFFPPEKKKKQKQVDGCSVNKPQSGEECFEINENVNNLSPMHNATNVKKQKNDKFKNKGICEKRDSSSLISVRDGSQDIGWKQLQQEKNFNHRKKTEQKPCNEKEKSGSDSSSSSTNVNTNDKYSPSTYIGLTDDNNQDKSSENPEPMKMMPVPNKKYNSDKNTPYPQMNQYNQENYAKVGQIEWAHQVIKSNISTLKAQISLLGDDILMQTQSMLLVEREKRNTIDLLLEQLKHQKTVIKEMGISDKEKLEQIKQLGLEAKRLERGLEDSYQLVEKFKADLSGQNSKLKNKEKEISDVQQTLKQKNSELKELEGLKQEIAKLEAELVSMKSQVEELLGESSKKNEEICGLYLQIEVLKSECANKNEAIKILENNVEKLKLEEKDSNTKIEELREELVSKDKTISELQTKVSDQDLQLCNYKKNVEEKGSRIAGFEDESYSNKCIISELRININTHEEKIKGLEESNTFLEKENTTLKSKLKEHQSSIIQITSANNLVESTLHITQDKCTGLESELAEIKSSLQSKVEHAKLQYTQKSRDFEDMEKRKDELEEQLIKVNISCNVLKDRLDKAESGLITIKSVDDTKLTNLSYKDKALVAENTRENIKTPTKEFDRLSTASFALAASNDYEDPVAKRQDSQDTLNLPPLKIKKKKPILMTDISKKPTTVQSENNSRKLDDSTNSNPKADIKNKDSQDSQVSLFFTKPEEEPLLNNIDGEMKVWIDDLMDLYNSSHLDPTESTFSQKTSTPVTLEQEQPTSHSITPNTYSKRTPRPTKNQDKPSCYEITSSASPDTTQSLLGKSKTTISAQKDPNLTTTRARRQDITIDNSAIETTDLTDVVTTRSGKRSTSKRSTPKKSNKKPKKN</sequence>
<feature type="region of interest" description="Disordered" evidence="2">
    <location>
        <begin position="51"/>
        <end position="95"/>
    </location>
</feature>
<dbReference type="EMBL" id="LSSK01001163">
    <property type="protein sequence ID" value="OMH80524.1"/>
    <property type="molecule type" value="Genomic_DNA"/>
</dbReference>
<keyword evidence="1" id="KW-0175">Coiled coil</keyword>
<feature type="compositionally biased region" description="Basic and acidic residues" evidence="2">
    <location>
        <begin position="73"/>
        <end position="85"/>
    </location>
</feature>
<organism evidence="3 4">
    <name type="scientific">Zancudomyces culisetae</name>
    <name type="common">Gut fungus</name>
    <name type="synonym">Smittium culisetae</name>
    <dbReference type="NCBI Taxonomy" id="1213189"/>
    <lineage>
        <taxon>Eukaryota</taxon>
        <taxon>Fungi</taxon>
        <taxon>Fungi incertae sedis</taxon>
        <taxon>Zoopagomycota</taxon>
        <taxon>Kickxellomycotina</taxon>
        <taxon>Harpellomycetes</taxon>
        <taxon>Harpellales</taxon>
        <taxon>Legeriomycetaceae</taxon>
        <taxon>Zancudomyces</taxon>
    </lineage>
</organism>
<reference evidence="4" key="1">
    <citation type="submission" date="2017-01" db="EMBL/GenBank/DDBJ databases">
        <authorList>
            <person name="Wang Y."/>
            <person name="White M."/>
            <person name="Kvist S."/>
            <person name="Moncalvo J.-M."/>
        </authorList>
    </citation>
    <scope>NUCLEOTIDE SEQUENCE [LARGE SCALE GENOMIC DNA]</scope>
    <source>
        <strain evidence="4">COL-18-3</strain>
    </source>
</reference>
<feature type="compositionally biased region" description="Basic and acidic residues" evidence="2">
    <location>
        <begin position="261"/>
        <end position="271"/>
    </location>
</feature>
<feature type="region of interest" description="Disordered" evidence="2">
    <location>
        <begin position="948"/>
        <end position="1076"/>
    </location>
</feature>
<feature type="compositionally biased region" description="Basic residues" evidence="2">
    <location>
        <begin position="1055"/>
        <end position="1076"/>
    </location>
</feature>
<feature type="compositionally biased region" description="Polar residues" evidence="2">
    <location>
        <begin position="948"/>
        <end position="980"/>
    </location>
</feature>
<feature type="coiled-coil region" evidence="1">
    <location>
        <begin position="745"/>
        <end position="779"/>
    </location>
</feature>
<comment type="caution">
    <text evidence="3">The sequence shown here is derived from an EMBL/GenBank/DDBJ whole genome shotgun (WGS) entry which is preliminary data.</text>
</comment>
<feature type="compositionally biased region" description="Polar residues" evidence="2">
    <location>
        <begin position="996"/>
        <end position="1028"/>
    </location>
</feature>
<feature type="compositionally biased region" description="Basic and acidic residues" evidence="2">
    <location>
        <begin position="308"/>
        <end position="319"/>
    </location>
</feature>
<feature type="region of interest" description="Disordered" evidence="2">
    <location>
        <begin position="840"/>
        <end position="908"/>
    </location>
</feature>